<comment type="subcellular location">
    <subcellularLocation>
        <location evidence="1 8">Cell outer membrane</location>
        <topology evidence="1 8">Multi-pass membrane protein</topology>
    </subcellularLocation>
</comment>
<evidence type="ECO:0000256" key="7">
    <source>
        <dbReference type="ARBA" id="ARBA00023237"/>
    </source>
</evidence>
<organism evidence="13 15">
    <name type="scientific">Butyricimonas virosa</name>
    <dbReference type="NCBI Taxonomy" id="544645"/>
    <lineage>
        <taxon>Bacteria</taxon>
        <taxon>Pseudomonadati</taxon>
        <taxon>Bacteroidota</taxon>
        <taxon>Bacteroidia</taxon>
        <taxon>Bacteroidales</taxon>
        <taxon>Odoribacteraceae</taxon>
        <taxon>Butyricimonas</taxon>
    </lineage>
</organism>
<keyword evidence="3 8" id="KW-1134">Transmembrane beta strand</keyword>
<evidence type="ECO:0000313" key="15">
    <source>
        <dbReference type="Proteomes" id="UP000283589"/>
    </source>
</evidence>
<dbReference type="NCBIfam" id="TIGR04057">
    <property type="entry name" value="SusC_RagA_signa"/>
    <property type="match status" value="1"/>
</dbReference>
<feature type="chain" id="PRO_5036103703" evidence="10">
    <location>
        <begin position="28"/>
        <end position="1070"/>
    </location>
</feature>
<dbReference type="Proteomes" id="UP000286038">
    <property type="component" value="Unassembled WGS sequence"/>
</dbReference>
<feature type="signal peptide" evidence="10">
    <location>
        <begin position="1"/>
        <end position="27"/>
    </location>
</feature>
<dbReference type="EMBL" id="QRPV01000006">
    <property type="protein sequence ID" value="RHM44405.1"/>
    <property type="molecule type" value="Genomic_DNA"/>
</dbReference>
<protein>
    <submittedName>
        <fullName evidence="13">TonB-dependent receptor</fullName>
    </submittedName>
</protein>
<evidence type="ECO:0000256" key="10">
    <source>
        <dbReference type="SAM" id="SignalP"/>
    </source>
</evidence>
<dbReference type="Gene3D" id="2.40.170.20">
    <property type="entry name" value="TonB-dependent receptor, beta-barrel domain"/>
    <property type="match status" value="1"/>
</dbReference>
<dbReference type="InterPro" id="IPR023996">
    <property type="entry name" value="TonB-dep_OMP_SusC/RagA"/>
</dbReference>
<dbReference type="SUPFAM" id="SSF49464">
    <property type="entry name" value="Carboxypeptidase regulatory domain-like"/>
    <property type="match status" value="1"/>
</dbReference>
<dbReference type="InterPro" id="IPR037066">
    <property type="entry name" value="Plug_dom_sf"/>
</dbReference>
<dbReference type="NCBIfam" id="TIGR04056">
    <property type="entry name" value="OMP_RagA_SusC"/>
    <property type="match status" value="1"/>
</dbReference>
<dbReference type="InterPro" id="IPR008969">
    <property type="entry name" value="CarboxyPept-like_regulatory"/>
</dbReference>
<keyword evidence="6 8" id="KW-0472">Membrane</keyword>
<dbReference type="Pfam" id="PF13715">
    <property type="entry name" value="CarbopepD_reg_2"/>
    <property type="match status" value="1"/>
</dbReference>
<comment type="similarity">
    <text evidence="8 9">Belongs to the TonB-dependent receptor family.</text>
</comment>
<feature type="domain" description="TonB-dependent receptor plug" evidence="12">
    <location>
        <begin position="132"/>
        <end position="239"/>
    </location>
</feature>
<dbReference type="GO" id="GO:0009279">
    <property type="term" value="C:cell outer membrane"/>
    <property type="evidence" value="ECO:0007669"/>
    <property type="project" value="UniProtKB-SubCell"/>
</dbReference>
<dbReference type="InterPro" id="IPR039426">
    <property type="entry name" value="TonB-dep_rcpt-like"/>
</dbReference>
<dbReference type="PROSITE" id="PS52016">
    <property type="entry name" value="TONB_DEPENDENT_REC_3"/>
    <property type="match status" value="1"/>
</dbReference>
<evidence type="ECO:0000256" key="2">
    <source>
        <dbReference type="ARBA" id="ARBA00022448"/>
    </source>
</evidence>
<dbReference type="InterPro" id="IPR036942">
    <property type="entry name" value="Beta-barrel_TonB_sf"/>
</dbReference>
<evidence type="ECO:0000259" key="12">
    <source>
        <dbReference type="Pfam" id="PF07715"/>
    </source>
</evidence>
<dbReference type="Gene3D" id="2.60.40.1120">
    <property type="entry name" value="Carboxypeptidase-like, regulatory domain"/>
    <property type="match status" value="1"/>
</dbReference>
<evidence type="ECO:0000256" key="4">
    <source>
        <dbReference type="ARBA" id="ARBA00022692"/>
    </source>
</evidence>
<keyword evidence="13" id="KW-0675">Receptor</keyword>
<evidence type="ECO:0000256" key="5">
    <source>
        <dbReference type="ARBA" id="ARBA00023077"/>
    </source>
</evidence>
<dbReference type="InterPro" id="IPR012910">
    <property type="entry name" value="Plug_dom"/>
</dbReference>
<accession>A0A412WXE2</accession>
<dbReference type="Pfam" id="PF00593">
    <property type="entry name" value="TonB_dep_Rec_b-barrel"/>
    <property type="match status" value="1"/>
</dbReference>
<dbReference type="EMBL" id="QRZA01000022">
    <property type="protein sequence ID" value="RGV32277.1"/>
    <property type="molecule type" value="Genomic_DNA"/>
</dbReference>
<keyword evidence="2 8" id="KW-0813">Transport</keyword>
<keyword evidence="10" id="KW-0732">Signal</keyword>
<dbReference type="Gene3D" id="2.170.130.10">
    <property type="entry name" value="TonB-dependent receptor, plug domain"/>
    <property type="match status" value="1"/>
</dbReference>
<evidence type="ECO:0000313" key="16">
    <source>
        <dbReference type="Proteomes" id="UP000286038"/>
    </source>
</evidence>
<keyword evidence="5 9" id="KW-0798">TonB box</keyword>
<evidence type="ECO:0000313" key="14">
    <source>
        <dbReference type="EMBL" id="RHM44405.1"/>
    </source>
</evidence>
<evidence type="ECO:0000259" key="11">
    <source>
        <dbReference type="Pfam" id="PF00593"/>
    </source>
</evidence>
<evidence type="ECO:0000256" key="8">
    <source>
        <dbReference type="PROSITE-ProRule" id="PRU01360"/>
    </source>
</evidence>
<sequence>MEKTGSLLVSIILCAFLFLTFAFSAHAQDRATREKEGKRVIKGRVLDENREPMIGVLVLIKGTTHGVTTGVDGDYLLEFTEKEPTLEFSFLGYEPRDFKLTPDQKVLNVNMKPSRIRVKEVVVVGFGTQAREKVTSSITKLPAEALKNVPYANVATALQGNVSGVQVQSTSGQPGAAPRIIVRGGTSINNMNGAAPIYIVDGIIRTDLADINSNDIESIQVLKDAASTAIYGARASNGVVIVTTKTGKPGKVQATYSYGLTVSEPGAKYDLASGREYIELNRKSMVYASRYNANAMDRLGSALGFGTGNDLTKNTSFTTQYLTEENKHKLNEGWESMPDPIDPSKTIIFKDTDFQDLIYQTAYSHSHNLTVSGGNERSTFYAGLGYMDSEGTAITTKYKRLSFSLNGSIKLRDNLNVVGRVMYTTSSNNEVFGLADIFYRSATTPSTAKYTYEDGTLAPGQNRSIGNPVYHLKNDVRKNSKDNLSLSIAADWEILPGFSFTPQLSLYKYTYDGYSFIPAYWNGSMTYNDSREATGSYNKTMQGQMDLVLGYQKLFAESHNLDVKAGFSYFGREKSTLEAKGSGAATDLIPTLNASAIAKSVKGDESDQVIAGFFARVNYDYKDRYLVSLSARYDGASNLGDDHKWGFFPGISVGWNVHNEKFWTPLQNIMSLKLRASYGVTGNISGLSDFQARGEYSVGNIYDGTSAILNSVIPNPDLKWEQSKTFDIGADIGLLNNRIGILFDYYRRVTDNLITSLSLPPSTGFASIYTNLGRLENKGIELEVNAAVLPAWSGLQWNVAMTATHTKHKILRLPENGAENNRIGGEYVWVPSKKDYAWMGGLQEGGRVGDIYGHVLEGVYATDEEAQNDPVVNTLIPGNDKTKYGGYAKFRDVDGNGQIDSKDKVYLGNFYPTWNGGFTNSFSFRGLTFSVRFDYTLGHKIYNYATRFMDNNSQGDGNLTKNMAKNSWKQQGDQASMPCYIWNQSYNLPVNCNIYVEKGDFLCLREMTLAYELPKRLLRKIGLAGVRVHVTGNNLHYFTDFKGLNPEEGGQDNGRYPIPRNIITGISITL</sequence>
<dbReference type="SUPFAM" id="SSF56935">
    <property type="entry name" value="Porins"/>
    <property type="match status" value="1"/>
</dbReference>
<dbReference type="Proteomes" id="UP000283589">
    <property type="component" value="Unassembled WGS sequence"/>
</dbReference>
<name>A0A412WXE2_9BACT</name>
<evidence type="ECO:0000256" key="9">
    <source>
        <dbReference type="RuleBase" id="RU003357"/>
    </source>
</evidence>
<feature type="domain" description="TonB-dependent receptor-like beta-barrel" evidence="11">
    <location>
        <begin position="436"/>
        <end position="822"/>
    </location>
</feature>
<dbReference type="InterPro" id="IPR023997">
    <property type="entry name" value="TonB-dep_OMP_SusC/RagA_CS"/>
</dbReference>
<dbReference type="InterPro" id="IPR000531">
    <property type="entry name" value="Beta-barrel_TonB"/>
</dbReference>
<reference evidence="15 16" key="1">
    <citation type="submission" date="2018-08" db="EMBL/GenBank/DDBJ databases">
        <title>A genome reference for cultivated species of the human gut microbiota.</title>
        <authorList>
            <person name="Zou Y."/>
            <person name="Xue W."/>
            <person name="Luo G."/>
        </authorList>
    </citation>
    <scope>NUCLEOTIDE SEQUENCE [LARGE SCALE GENOMIC DNA]</scope>
    <source>
        <strain evidence="13 15">AF14-49</strain>
        <strain evidence="14 16">AF34-33</strain>
    </source>
</reference>
<comment type="caution">
    <text evidence="13">The sequence shown here is derived from an EMBL/GenBank/DDBJ whole genome shotgun (WGS) entry which is preliminary data.</text>
</comment>
<dbReference type="RefSeq" id="WP_118261032.1">
    <property type="nucleotide sequence ID" value="NZ_CABJDM010000006.1"/>
</dbReference>
<evidence type="ECO:0000256" key="6">
    <source>
        <dbReference type="ARBA" id="ARBA00023136"/>
    </source>
</evidence>
<evidence type="ECO:0000313" key="13">
    <source>
        <dbReference type="EMBL" id="RGV32277.1"/>
    </source>
</evidence>
<keyword evidence="4 8" id="KW-0812">Transmembrane</keyword>
<evidence type="ECO:0000256" key="1">
    <source>
        <dbReference type="ARBA" id="ARBA00004571"/>
    </source>
</evidence>
<dbReference type="Pfam" id="PF07715">
    <property type="entry name" value="Plug"/>
    <property type="match status" value="1"/>
</dbReference>
<proteinExistence type="inferred from homology"/>
<gene>
    <name evidence="13" type="ORF">DWW18_14505</name>
    <name evidence="14" type="ORF">DWZ68_07555</name>
</gene>
<evidence type="ECO:0000256" key="3">
    <source>
        <dbReference type="ARBA" id="ARBA00022452"/>
    </source>
</evidence>
<keyword evidence="7 8" id="KW-0998">Cell outer membrane</keyword>
<dbReference type="AlphaFoldDB" id="A0A412WXE2"/>